<dbReference type="Pfam" id="PF18387">
    <property type="entry name" value="zf_C2H2_ZHX"/>
    <property type="match status" value="1"/>
</dbReference>
<accession>A0ABD1J2P5</accession>
<keyword evidence="4" id="KW-1017">Isopeptide bond</keyword>
<keyword evidence="10" id="KW-0862">Zinc</keyword>
<evidence type="ECO:0000256" key="18">
    <source>
        <dbReference type="RuleBase" id="RU000682"/>
    </source>
</evidence>
<feature type="region of interest" description="Disordered" evidence="19">
    <location>
        <begin position="634"/>
        <end position="664"/>
    </location>
</feature>
<evidence type="ECO:0000256" key="3">
    <source>
        <dbReference type="ARBA" id="ARBA00022491"/>
    </source>
</evidence>
<dbReference type="AlphaFoldDB" id="A0ABD1J2P5"/>
<dbReference type="SUPFAM" id="SSF46689">
    <property type="entry name" value="Homeodomain-like"/>
    <property type="match status" value="3"/>
</dbReference>
<evidence type="ECO:0000256" key="2">
    <source>
        <dbReference type="ARBA" id="ARBA00007440"/>
    </source>
</evidence>
<dbReference type="FunFam" id="3.30.160.60:FF:000296">
    <property type="entry name" value="Zinc fingers and homeoboxes protein 1"/>
    <property type="match status" value="1"/>
</dbReference>
<feature type="compositionally biased region" description="Acidic residues" evidence="19">
    <location>
        <begin position="19"/>
        <end position="28"/>
    </location>
</feature>
<dbReference type="SUPFAM" id="SSF57667">
    <property type="entry name" value="beta-beta-alpha zinc fingers"/>
    <property type="match status" value="2"/>
</dbReference>
<evidence type="ECO:0000256" key="12">
    <source>
        <dbReference type="ARBA" id="ARBA00023015"/>
    </source>
</evidence>
<dbReference type="PANTHER" id="PTHR15467:SF5">
    <property type="entry name" value="ZINC FINGERS AND HOMEOBOXES PROTEIN 2"/>
    <property type="match status" value="1"/>
</dbReference>
<dbReference type="SMART" id="SM00355">
    <property type="entry name" value="ZnF_C2H2"/>
    <property type="match status" value="2"/>
</dbReference>
<feature type="DNA-binding region" description="Homeobox" evidence="17">
    <location>
        <begin position="822"/>
        <end position="864"/>
    </location>
</feature>
<protein>
    <recommendedName>
        <fullName evidence="20">Homeobox domain-containing protein</fullName>
    </recommendedName>
</protein>
<evidence type="ECO:0000256" key="17">
    <source>
        <dbReference type="PROSITE-ProRule" id="PRU00108"/>
    </source>
</evidence>
<evidence type="ECO:0000256" key="5">
    <source>
        <dbReference type="ARBA" id="ARBA00022553"/>
    </source>
</evidence>
<dbReference type="InterPro" id="IPR036236">
    <property type="entry name" value="Znf_C2H2_sf"/>
</dbReference>
<dbReference type="GO" id="GO:0003677">
    <property type="term" value="F:DNA binding"/>
    <property type="evidence" value="ECO:0007669"/>
    <property type="project" value="UniProtKB-UniRule"/>
</dbReference>
<keyword evidence="7" id="KW-0677">Repeat</keyword>
<feature type="region of interest" description="Disordered" evidence="19">
    <location>
        <begin position="455"/>
        <end position="483"/>
    </location>
</feature>
<dbReference type="GO" id="GO:0005634">
    <property type="term" value="C:nucleus"/>
    <property type="evidence" value="ECO:0007669"/>
    <property type="project" value="UniProtKB-SubCell"/>
</dbReference>
<sequence>MSSRRKSSTPCMIRVTDAVQEEEEDGGTEIEAPPPSSADDSLEGTSSQVLPEPSWRSSSGGPPSEGHSSQLLEKEAVVGAEDEVEGEGEEVAGEPCMQKPQQKQPGGGYKCKYCPFSTQNLGDFKEHVDTSHPNVILNPLYLCAVCNFSTKKFDSLTEHNETYHPGQSNFKFKRIKLNNQTVLEQTIEGVHNSVDLDNEDTETVGGVPDFALSKSTTVKAGKPKAEEKHIFGQGNELQKHLENLISKDQITAVNVNGTVIIPDPTILQGLSHVMPLLQRPPNLNSVPKIAVPLNTTKYNPLLDNNAILITSFNKFPYPTHAELSWLTAASKHPEEQIKVWFTTQRLKQGITWSPEEVEEARKKMFNGSIPPMHHTFTVLSDSVTDPARSGQSLVLGGGLGQASQMLTAAAVATATRTPLTSASVTVTTVSHVPSLKRPLAGASLPTEVKRAAMLPPADDHPKEKLPMAPPPPPPKDRLPMAPPPVPPEIKRPMPSPFFAPDMKRPMAAPIVSLKGKPPVALPLVASPKDRMAMPMPPPLMLPKDRLTMSPAFSAELKRSAVAPQMKNHLPAIPKDKFSLPSPFLPSDVKLPMAPPLVVPQMKRPTIIQTARGPGKTLPLPPPVFPLEGRQPKEQLAEAKGEGRHPDAKEANGVPRGGGEAKSWLNGSLHVKNDFAPKERPKPVPTQFPLLERVKGKTTEQLKILEESFQRNSYPSHGEVDSMATVTRMSREEIDSWFLERRALRDNLEQALLNSMGARRFDVLERRQQHQQQQQQHQQQKQHAVLNGAHKLGSLPMTPLRPIIAPHSSPLHLEGKALGLLKEVFAQTQWPSPEEYNLLESQTGLARTDIVRWFKDSRSDLRNGTADWPELSHKSNNGGHNGQGLPLTPNHGGNNKVIQRCQETAKTGRGADDSAGLRDCAKLNSQEIKEWFANTLGHGLPELGRNGRQNGRGRGDCAGWMQDPMRRNVGGVTPELVSDTD</sequence>
<evidence type="ECO:0000256" key="16">
    <source>
        <dbReference type="ARBA" id="ARBA00023242"/>
    </source>
</evidence>
<dbReference type="Pfam" id="PF00046">
    <property type="entry name" value="Homeodomain"/>
    <property type="match status" value="1"/>
</dbReference>
<dbReference type="GO" id="GO:0030154">
    <property type="term" value="P:cell differentiation"/>
    <property type="evidence" value="ECO:0007669"/>
    <property type="project" value="UniProtKB-KW"/>
</dbReference>
<evidence type="ECO:0000256" key="1">
    <source>
        <dbReference type="ARBA" id="ARBA00004123"/>
    </source>
</evidence>
<evidence type="ECO:0000256" key="13">
    <source>
        <dbReference type="ARBA" id="ARBA00023125"/>
    </source>
</evidence>
<keyword evidence="16 17" id="KW-0539">Nucleus</keyword>
<evidence type="ECO:0000256" key="7">
    <source>
        <dbReference type="ARBA" id="ARBA00022737"/>
    </source>
</evidence>
<comment type="subcellular location">
    <subcellularLocation>
        <location evidence="1 17 18">Nucleus</location>
    </subcellularLocation>
</comment>
<dbReference type="Gene3D" id="3.30.160.60">
    <property type="entry name" value="Classic Zinc Finger"/>
    <property type="match status" value="1"/>
</dbReference>
<evidence type="ECO:0000256" key="6">
    <source>
        <dbReference type="ARBA" id="ARBA00022723"/>
    </source>
</evidence>
<keyword evidence="15" id="KW-0804">Transcription</keyword>
<feature type="DNA-binding region" description="Homeobox" evidence="17">
    <location>
        <begin position="310"/>
        <end position="352"/>
    </location>
</feature>
<feature type="region of interest" description="Disordered" evidence="19">
    <location>
        <begin position="936"/>
        <end position="980"/>
    </location>
</feature>
<feature type="compositionally biased region" description="Low complexity" evidence="19">
    <location>
        <begin position="98"/>
        <end position="108"/>
    </location>
</feature>
<feature type="domain" description="Homeobox" evidence="20">
    <location>
        <begin position="820"/>
        <end position="863"/>
    </location>
</feature>
<feature type="domain" description="Homeobox" evidence="20">
    <location>
        <begin position="697"/>
        <end position="747"/>
    </location>
</feature>
<dbReference type="FunFam" id="1.10.10.60:FF:000062">
    <property type="entry name" value="zinc fingers and homeoboxes protein 3"/>
    <property type="match status" value="1"/>
</dbReference>
<dbReference type="InterPro" id="IPR009057">
    <property type="entry name" value="Homeodomain-like_sf"/>
</dbReference>
<keyword evidence="3" id="KW-0678">Repressor</keyword>
<feature type="compositionally biased region" description="Low complexity" evidence="19">
    <location>
        <begin position="51"/>
        <end position="69"/>
    </location>
</feature>
<dbReference type="InterPro" id="IPR001356">
    <property type="entry name" value="HD"/>
</dbReference>
<feature type="region of interest" description="Disordered" evidence="19">
    <location>
        <begin position="1"/>
        <end position="108"/>
    </location>
</feature>
<evidence type="ECO:0000313" key="22">
    <source>
        <dbReference type="Proteomes" id="UP001591681"/>
    </source>
</evidence>
<keyword evidence="11" id="KW-0832">Ubl conjugation</keyword>
<evidence type="ECO:0000256" key="10">
    <source>
        <dbReference type="ARBA" id="ARBA00022833"/>
    </source>
</evidence>
<feature type="compositionally biased region" description="Acidic residues" evidence="19">
    <location>
        <begin position="80"/>
        <end position="92"/>
    </location>
</feature>
<dbReference type="PROSITE" id="PS50071">
    <property type="entry name" value="HOMEOBOX_2"/>
    <property type="match status" value="3"/>
</dbReference>
<evidence type="ECO:0000256" key="9">
    <source>
        <dbReference type="ARBA" id="ARBA00022782"/>
    </source>
</evidence>
<keyword evidence="22" id="KW-1185">Reference proteome</keyword>
<evidence type="ECO:0000259" key="20">
    <source>
        <dbReference type="PROSITE" id="PS50071"/>
    </source>
</evidence>
<dbReference type="CDD" id="cd00086">
    <property type="entry name" value="homeodomain"/>
    <property type="match status" value="3"/>
</dbReference>
<evidence type="ECO:0000256" key="11">
    <source>
        <dbReference type="ARBA" id="ARBA00022843"/>
    </source>
</evidence>
<evidence type="ECO:0000256" key="14">
    <source>
        <dbReference type="ARBA" id="ARBA00023155"/>
    </source>
</evidence>
<dbReference type="EMBL" id="JBHFQA010000021">
    <property type="protein sequence ID" value="KAL2080193.1"/>
    <property type="molecule type" value="Genomic_DNA"/>
</dbReference>
<organism evidence="21 22">
    <name type="scientific">Coilia grayii</name>
    <name type="common">Gray's grenadier anchovy</name>
    <dbReference type="NCBI Taxonomy" id="363190"/>
    <lineage>
        <taxon>Eukaryota</taxon>
        <taxon>Metazoa</taxon>
        <taxon>Chordata</taxon>
        <taxon>Craniata</taxon>
        <taxon>Vertebrata</taxon>
        <taxon>Euteleostomi</taxon>
        <taxon>Actinopterygii</taxon>
        <taxon>Neopterygii</taxon>
        <taxon>Teleostei</taxon>
        <taxon>Clupei</taxon>
        <taxon>Clupeiformes</taxon>
        <taxon>Clupeoidei</taxon>
        <taxon>Engraulidae</taxon>
        <taxon>Coilinae</taxon>
        <taxon>Coilia</taxon>
    </lineage>
</organism>
<feature type="DNA-binding region" description="Homeobox" evidence="17">
    <location>
        <begin position="699"/>
        <end position="748"/>
    </location>
</feature>
<evidence type="ECO:0000256" key="4">
    <source>
        <dbReference type="ARBA" id="ARBA00022499"/>
    </source>
</evidence>
<gene>
    <name evidence="21" type="ORF">ACEWY4_023986</name>
</gene>
<keyword evidence="5" id="KW-0597">Phosphoprotein</keyword>
<keyword evidence="12" id="KW-0805">Transcription regulation</keyword>
<dbReference type="PANTHER" id="PTHR15467">
    <property type="entry name" value="ZINC-FINGERS AND HOMEOBOXES RELATED"/>
    <property type="match status" value="1"/>
</dbReference>
<evidence type="ECO:0000256" key="8">
    <source>
        <dbReference type="ARBA" id="ARBA00022771"/>
    </source>
</evidence>
<dbReference type="SMART" id="SM00389">
    <property type="entry name" value="HOX"/>
    <property type="match status" value="3"/>
</dbReference>
<evidence type="ECO:0000256" key="19">
    <source>
        <dbReference type="SAM" id="MobiDB-lite"/>
    </source>
</evidence>
<reference evidence="21 22" key="1">
    <citation type="submission" date="2024-09" db="EMBL/GenBank/DDBJ databases">
        <title>A chromosome-level genome assembly of Gray's grenadier anchovy, Coilia grayii.</title>
        <authorList>
            <person name="Fu Z."/>
        </authorList>
    </citation>
    <scope>NUCLEOTIDE SEQUENCE [LARGE SCALE GENOMIC DNA]</scope>
    <source>
        <strain evidence="21">G4</strain>
        <tissue evidence="21">Muscle</tissue>
    </source>
</reference>
<feature type="compositionally biased region" description="Basic and acidic residues" evidence="19">
    <location>
        <begin position="634"/>
        <end position="649"/>
    </location>
</feature>
<evidence type="ECO:0000256" key="15">
    <source>
        <dbReference type="ARBA" id="ARBA00023163"/>
    </source>
</evidence>
<dbReference type="InterPro" id="IPR041057">
    <property type="entry name" value="ZHX_Znf_C2H2"/>
</dbReference>
<dbReference type="InterPro" id="IPR013087">
    <property type="entry name" value="Znf_C2H2_type"/>
</dbReference>
<comment type="similarity">
    <text evidence="2">Belongs to the ZHX family.</text>
</comment>
<proteinExistence type="inferred from homology"/>
<keyword evidence="8" id="KW-0863">Zinc-finger</keyword>
<keyword evidence="14 17" id="KW-0371">Homeobox</keyword>
<comment type="caution">
    <text evidence="21">The sequence shown here is derived from an EMBL/GenBank/DDBJ whole genome shotgun (WGS) entry which is preliminary data.</text>
</comment>
<keyword evidence="6" id="KW-0479">Metal-binding</keyword>
<keyword evidence="9" id="KW-0221">Differentiation</keyword>
<dbReference type="Gene3D" id="1.10.10.60">
    <property type="entry name" value="Homeodomain-like"/>
    <property type="match status" value="3"/>
</dbReference>
<name>A0ABD1J2P5_9TELE</name>
<feature type="domain" description="Homeobox" evidence="20">
    <location>
        <begin position="308"/>
        <end position="351"/>
    </location>
</feature>
<dbReference type="GO" id="GO:0008270">
    <property type="term" value="F:zinc ion binding"/>
    <property type="evidence" value="ECO:0007669"/>
    <property type="project" value="UniProtKB-KW"/>
</dbReference>
<keyword evidence="13 17" id="KW-0238">DNA-binding</keyword>
<evidence type="ECO:0000313" key="21">
    <source>
        <dbReference type="EMBL" id="KAL2080193.1"/>
    </source>
</evidence>
<dbReference type="Proteomes" id="UP001591681">
    <property type="component" value="Unassembled WGS sequence"/>
</dbReference>